<proteinExistence type="predicted"/>
<feature type="chain" id="PRO_5047164058" evidence="1">
    <location>
        <begin position="24"/>
        <end position="330"/>
    </location>
</feature>
<dbReference type="InterPro" id="IPR036412">
    <property type="entry name" value="HAD-like_sf"/>
</dbReference>
<dbReference type="Pfam" id="PF12710">
    <property type="entry name" value="HAD"/>
    <property type="match status" value="1"/>
</dbReference>
<dbReference type="Proteomes" id="UP001501321">
    <property type="component" value="Unassembled WGS sequence"/>
</dbReference>
<comment type="caution">
    <text evidence="2">The sequence shown here is derived from an EMBL/GenBank/DDBJ whole genome shotgun (WGS) entry which is preliminary data.</text>
</comment>
<evidence type="ECO:0000313" key="3">
    <source>
        <dbReference type="Proteomes" id="UP001501321"/>
    </source>
</evidence>
<keyword evidence="1" id="KW-0732">Signal</keyword>
<dbReference type="SUPFAM" id="SSF56784">
    <property type="entry name" value="HAD-like"/>
    <property type="match status" value="1"/>
</dbReference>
<reference evidence="3" key="1">
    <citation type="journal article" date="2019" name="Int. J. Syst. Evol. Microbiol.">
        <title>The Global Catalogue of Microorganisms (GCM) 10K type strain sequencing project: providing services to taxonomists for standard genome sequencing and annotation.</title>
        <authorList>
            <consortium name="The Broad Institute Genomics Platform"/>
            <consortium name="The Broad Institute Genome Sequencing Center for Infectious Disease"/>
            <person name="Wu L."/>
            <person name="Ma J."/>
        </authorList>
    </citation>
    <scope>NUCLEOTIDE SEQUENCE [LARGE SCALE GENOMIC DNA]</scope>
    <source>
        <strain evidence="3">JCM 32226</strain>
    </source>
</reference>
<sequence length="330" mass="36436">MRHIKMTTWLAGLLLLGQSLAWGAEPLPSWQNTAPKQAILAYVAKVTQADSPDFVPAAERVAVFDNDGTLWPEAPMPFQLAFALDELKLQVQQKPELRQDPMVKAALSGDLASLMAGPHHEGLMHLLALTHAGMTTDAFAARVRAWLATAQHPRFHRPYVQLAYQPMLELLQYLREQGFKTYIVSGGGADFMRVFAESVYGIVPEQVIGSNSLTRFERRPGGPVLVKTMDQLYVDDKEGKPVAIHQFIGRRPIACFGNSDGDQAMLEFVTQGNPHPAFGLIIHHTDAAREYAYDAKPPASGTLVTALAAAPEQGWILVDMQKDWKQVFTP</sequence>
<evidence type="ECO:0000256" key="1">
    <source>
        <dbReference type="SAM" id="SignalP"/>
    </source>
</evidence>
<accession>A0ABP8QI25</accession>
<dbReference type="EMBL" id="BAABFC010000022">
    <property type="protein sequence ID" value="GAA4502890.1"/>
    <property type="molecule type" value="Genomic_DNA"/>
</dbReference>
<keyword evidence="3" id="KW-1185">Reference proteome</keyword>
<gene>
    <name evidence="2" type="ORF">GCM10023095_28380</name>
</gene>
<keyword evidence="2" id="KW-0378">Hydrolase</keyword>
<dbReference type="Gene3D" id="3.40.50.1000">
    <property type="entry name" value="HAD superfamily/HAD-like"/>
    <property type="match status" value="1"/>
</dbReference>
<feature type="signal peptide" evidence="1">
    <location>
        <begin position="1"/>
        <end position="23"/>
    </location>
</feature>
<protein>
    <submittedName>
        <fullName evidence="2">HAD family hydrolase</fullName>
    </submittedName>
</protein>
<organism evidence="2 3">
    <name type="scientific">Pseudaeromonas paramecii</name>
    <dbReference type="NCBI Taxonomy" id="2138166"/>
    <lineage>
        <taxon>Bacteria</taxon>
        <taxon>Pseudomonadati</taxon>
        <taxon>Pseudomonadota</taxon>
        <taxon>Gammaproteobacteria</taxon>
        <taxon>Aeromonadales</taxon>
        <taxon>Aeromonadaceae</taxon>
        <taxon>Pseudaeromonas</taxon>
    </lineage>
</organism>
<dbReference type="GO" id="GO:0016787">
    <property type="term" value="F:hydrolase activity"/>
    <property type="evidence" value="ECO:0007669"/>
    <property type="project" value="UniProtKB-KW"/>
</dbReference>
<dbReference type="RefSeq" id="WP_345014297.1">
    <property type="nucleotide sequence ID" value="NZ_BAABFC010000022.1"/>
</dbReference>
<name>A0ABP8QI25_9GAMM</name>
<dbReference type="InterPro" id="IPR023214">
    <property type="entry name" value="HAD_sf"/>
</dbReference>
<evidence type="ECO:0000313" key="2">
    <source>
        <dbReference type="EMBL" id="GAA4502890.1"/>
    </source>
</evidence>